<dbReference type="InterPro" id="IPR042100">
    <property type="entry name" value="Bug_dom1"/>
</dbReference>
<dbReference type="InterPro" id="IPR005064">
    <property type="entry name" value="BUG"/>
</dbReference>
<dbReference type="Gene3D" id="3.40.190.150">
    <property type="entry name" value="Bordetella uptake gene, domain 1"/>
    <property type="match status" value="1"/>
</dbReference>
<dbReference type="SUPFAM" id="SSF53850">
    <property type="entry name" value="Periplasmic binding protein-like II"/>
    <property type="match status" value="1"/>
</dbReference>
<dbReference type="EMBL" id="LAZR01038715">
    <property type="protein sequence ID" value="KKL18834.1"/>
    <property type="molecule type" value="Genomic_DNA"/>
</dbReference>
<gene>
    <name evidence="1" type="ORF">LCGC14_2471560</name>
</gene>
<dbReference type="AlphaFoldDB" id="A0A0F9BA65"/>
<feature type="non-terminal residue" evidence="1">
    <location>
        <position position="480"/>
    </location>
</feature>
<dbReference type="PANTHER" id="PTHR42928:SF5">
    <property type="entry name" value="BLR1237 PROTEIN"/>
    <property type="match status" value="1"/>
</dbReference>
<protein>
    <submittedName>
        <fullName evidence="1">Uncharacterized protein</fullName>
    </submittedName>
</protein>
<dbReference type="Pfam" id="PF03401">
    <property type="entry name" value="TctC"/>
    <property type="match status" value="1"/>
</dbReference>
<sequence length="480" mass="51195">MTYSTKGGLMAIAVTGLGLGIGLGSSAAIAQDDWPSKPITFVVPYSPGGGFDSYVRAVAPEMERILGTPVVVENIPGAGGQRGASTVYRADPDGYTIGIWNVPGLTVPQLLGKSSGYDLSDVTWIGNLASSKYALAVQPDSGFESLEDLCGQGKPFKHSDTGPASTSSVTARIAMTLIDCPVQNVTGYKGSTDTIIGLMRGEVDATIKPIASLLKYADAGDVEILMTFEDERSLPDVPTTTELGYEQFAKFNLRRIVGGPPGIPDEIQQKLSSALIEAANAPAVQEWSASSNRPLDPIGAEEAAFCLDGLVDVRLGITDPAQHGQVRVDLVNEYLERLHDPVLSLLASDIELVPPHEQPRLSHETAKAHFEILGATGVLLSLLGDDAVASRLRRPGPRLANEFVRLLEKDQVADEIRVRLQGHGQLFAGHSLHPCGVWAASILAKWRNDVNGQLMFPAERVIVELPSEGVFIVRCCVSQA</sequence>
<name>A0A0F9BA65_9ZZZZ</name>
<accession>A0A0F9BA65</accession>
<proteinExistence type="predicted"/>
<dbReference type="CDD" id="cd07012">
    <property type="entry name" value="PBP2_Bug_TTT"/>
    <property type="match status" value="1"/>
</dbReference>
<evidence type="ECO:0000313" key="1">
    <source>
        <dbReference type="EMBL" id="KKL18834.1"/>
    </source>
</evidence>
<reference evidence="1" key="1">
    <citation type="journal article" date="2015" name="Nature">
        <title>Complex archaea that bridge the gap between prokaryotes and eukaryotes.</title>
        <authorList>
            <person name="Spang A."/>
            <person name="Saw J.H."/>
            <person name="Jorgensen S.L."/>
            <person name="Zaremba-Niedzwiedzka K."/>
            <person name="Martijn J."/>
            <person name="Lind A.E."/>
            <person name="van Eijk R."/>
            <person name="Schleper C."/>
            <person name="Guy L."/>
            <person name="Ettema T.J."/>
        </authorList>
    </citation>
    <scope>NUCLEOTIDE SEQUENCE</scope>
</reference>
<dbReference type="PANTHER" id="PTHR42928">
    <property type="entry name" value="TRICARBOXYLATE-BINDING PROTEIN"/>
    <property type="match status" value="1"/>
</dbReference>
<dbReference type="Gene3D" id="3.40.190.10">
    <property type="entry name" value="Periplasmic binding protein-like II"/>
    <property type="match status" value="1"/>
</dbReference>
<organism evidence="1">
    <name type="scientific">marine sediment metagenome</name>
    <dbReference type="NCBI Taxonomy" id="412755"/>
    <lineage>
        <taxon>unclassified sequences</taxon>
        <taxon>metagenomes</taxon>
        <taxon>ecological metagenomes</taxon>
    </lineage>
</organism>
<comment type="caution">
    <text evidence="1">The sequence shown here is derived from an EMBL/GenBank/DDBJ whole genome shotgun (WGS) entry which is preliminary data.</text>
</comment>